<organism evidence="2 3">
    <name type="scientific">Geobacter sulfurreducens (strain ATCC 51573 / DSM 12127 / PCA)</name>
    <dbReference type="NCBI Taxonomy" id="243231"/>
    <lineage>
        <taxon>Bacteria</taxon>
        <taxon>Pseudomonadati</taxon>
        <taxon>Thermodesulfobacteriota</taxon>
        <taxon>Desulfuromonadia</taxon>
        <taxon>Geobacterales</taxon>
        <taxon>Geobacteraceae</taxon>
        <taxon>Geobacter</taxon>
    </lineage>
</organism>
<name>Q749E5_GEOSL</name>
<reference evidence="2 3" key="2">
    <citation type="journal article" date="2012" name="BMC Genomics">
        <title>Comparative genomic analysis of Geobacter sulfurreducens KN400, a strain with enhanced capacity for extracellular electron transfer and electricity production.</title>
        <authorList>
            <person name="Butler J.E."/>
            <person name="Young N.D."/>
            <person name="Aklujkar M."/>
            <person name="Lovley D.R."/>
        </authorList>
    </citation>
    <scope>NUCLEOTIDE SEQUENCE [LARGE SCALE GENOMIC DNA]</scope>
    <source>
        <strain evidence="3">ATCC 51573 / DSM 12127 / PCA</strain>
    </source>
</reference>
<dbReference type="GO" id="GO:0016747">
    <property type="term" value="F:acyltransferase activity, transferring groups other than amino-acyl groups"/>
    <property type="evidence" value="ECO:0007669"/>
    <property type="project" value="InterPro"/>
</dbReference>
<reference evidence="2 3" key="1">
    <citation type="journal article" date="2003" name="Science">
        <title>Genome of Geobacter sulfurreducens: metal reduction in subsurface environments.</title>
        <authorList>
            <person name="Methe B.A."/>
            <person name="Nelson K.E."/>
            <person name="Eisen J.A."/>
            <person name="Paulsen I.T."/>
            <person name="Nelson W."/>
            <person name="Heidelberg J.F."/>
            <person name="Wu D."/>
            <person name="Wu M."/>
            <person name="Ward N."/>
            <person name="Beanan M.J."/>
            <person name="Dodson R.J."/>
            <person name="Madupu R."/>
            <person name="Brinkac L.M."/>
            <person name="Daugherty S.C."/>
            <person name="DeBoy R.T."/>
            <person name="Durkin A.S."/>
            <person name="Gwinn M."/>
            <person name="Kolonay J.F."/>
            <person name="Sullivan S.A."/>
            <person name="Haft D.H."/>
            <person name="Selengut J."/>
            <person name="Davidsen T.M."/>
            <person name="Zafar N."/>
            <person name="White O."/>
            <person name="Tran B."/>
            <person name="Romero C."/>
            <person name="Forberger H.A."/>
            <person name="Weidman J."/>
            <person name="Khouri H."/>
            <person name="Feldblyum T.V."/>
            <person name="Utterback T.R."/>
            <person name="Van Aken S.E."/>
            <person name="Lovley D.R."/>
            <person name="Fraser C.M."/>
        </authorList>
    </citation>
    <scope>NUCLEOTIDE SEQUENCE [LARGE SCALE GENOMIC DNA]</scope>
    <source>
        <strain evidence="3">ATCC 51573 / DSM 12127 / PCA</strain>
    </source>
</reference>
<dbReference type="InterPro" id="IPR052729">
    <property type="entry name" value="Acyl/Acetyltrans_Enzymes"/>
</dbReference>
<protein>
    <submittedName>
        <fullName evidence="2">Acetyltransferase, GNAT family</fullName>
    </submittedName>
</protein>
<dbReference type="PROSITE" id="PS51186">
    <property type="entry name" value="GNAT"/>
    <property type="match status" value="1"/>
</dbReference>
<dbReference type="InParanoid" id="Q749E5"/>
<dbReference type="HOGENOM" id="CLU_054109_0_0_7"/>
<dbReference type="KEGG" id="gsu:GSU2798"/>
<dbReference type="EnsemblBacteria" id="AAR36192">
    <property type="protein sequence ID" value="AAR36192"/>
    <property type="gene ID" value="GSU2798"/>
</dbReference>
<dbReference type="STRING" id="243231.GSU2798"/>
<dbReference type="SUPFAM" id="SSF55729">
    <property type="entry name" value="Acyl-CoA N-acyltransferases (Nat)"/>
    <property type="match status" value="2"/>
</dbReference>
<dbReference type="RefSeq" id="WP_010943425.1">
    <property type="nucleotide sequence ID" value="NC_002939.5"/>
</dbReference>
<dbReference type="Gene3D" id="3.40.630.30">
    <property type="match status" value="1"/>
</dbReference>
<feature type="domain" description="N-acetyltransferase" evidence="1">
    <location>
        <begin position="1"/>
        <end position="144"/>
    </location>
</feature>
<dbReference type="PANTHER" id="PTHR47237:SF1">
    <property type="entry name" value="SLL0310 PROTEIN"/>
    <property type="match status" value="1"/>
</dbReference>
<dbReference type="OrthoDB" id="5393364at2"/>
<dbReference type="PANTHER" id="PTHR47237">
    <property type="entry name" value="SLL0310 PROTEIN"/>
    <property type="match status" value="1"/>
</dbReference>
<dbReference type="AlphaFoldDB" id="Q749E5"/>
<dbReference type="Proteomes" id="UP000000577">
    <property type="component" value="Chromosome"/>
</dbReference>
<dbReference type="CDD" id="cd04301">
    <property type="entry name" value="NAT_SF"/>
    <property type="match status" value="1"/>
</dbReference>
<dbReference type="Gene3D" id="3.40.630.90">
    <property type="match status" value="1"/>
</dbReference>
<sequence length="267" mass="27621">MEIGPFNGESLDLFLALARAEGWISDPWELTFLQRAFPAGCLAATLAGRPVGFVTAVRHGTGGWVGNLLVEREFRGRGIGARLMERAMEELIAAGTETVWLTASPAGRPLYERMGFRELDTVTRWVGAGAPGEASAGVMPLEGMVALDRQGWDDRREALLAAVAERGTLLAGDGGFLVVQPCGDGVQIGPWCGGNGCATALLAGARAVAGSAGRVVLDTPARNVSAAALLNAAGFSVAGRTSLMCVGRSPAYDPSTLFSLASLGSMG</sequence>
<gene>
    <name evidence="2" type="ordered locus">GSU2798</name>
</gene>
<accession>Q749E5</accession>
<dbReference type="EMBL" id="AE017180">
    <property type="protein sequence ID" value="AAR36192.1"/>
    <property type="molecule type" value="Genomic_DNA"/>
</dbReference>
<evidence type="ECO:0000313" key="2">
    <source>
        <dbReference type="EMBL" id="AAR36192.1"/>
    </source>
</evidence>
<dbReference type="eggNOG" id="COG0456">
    <property type="taxonomic scope" value="Bacteria"/>
</dbReference>
<dbReference type="Pfam" id="PF00583">
    <property type="entry name" value="Acetyltransf_1"/>
    <property type="match status" value="1"/>
</dbReference>
<keyword evidence="3" id="KW-1185">Reference proteome</keyword>
<dbReference type="InterPro" id="IPR041496">
    <property type="entry name" value="YitH/HolE_GNAT"/>
</dbReference>
<proteinExistence type="predicted"/>
<dbReference type="Pfam" id="PF18014">
    <property type="entry name" value="Acetyltransf_18"/>
    <property type="match status" value="1"/>
</dbReference>
<dbReference type="SMR" id="Q749E5"/>
<evidence type="ECO:0000313" key="3">
    <source>
        <dbReference type="Proteomes" id="UP000000577"/>
    </source>
</evidence>
<evidence type="ECO:0000259" key="1">
    <source>
        <dbReference type="PROSITE" id="PS51186"/>
    </source>
</evidence>
<dbReference type="InterPro" id="IPR016181">
    <property type="entry name" value="Acyl_CoA_acyltransferase"/>
</dbReference>
<dbReference type="PATRIC" id="fig|243231.5.peg.2819"/>
<dbReference type="InterPro" id="IPR000182">
    <property type="entry name" value="GNAT_dom"/>
</dbReference>